<keyword evidence="1" id="KW-0614">Plasmid</keyword>
<accession>A0A857JCL5</accession>
<reference evidence="1 2" key="1">
    <citation type="submission" date="2020-01" db="EMBL/GenBank/DDBJ databases">
        <title>Genome sequencing of strain KACC 21265.</title>
        <authorList>
            <person name="Heo J."/>
            <person name="Kim S.-J."/>
            <person name="Kim J.-S."/>
            <person name="Hong S.-B."/>
            <person name="Kwon S.-W."/>
        </authorList>
    </citation>
    <scope>NUCLEOTIDE SEQUENCE [LARGE SCALE GENOMIC DNA]</scope>
    <source>
        <strain evidence="1 2">KACC 21265</strain>
        <plasmid evidence="1 2">unnamed1</plasmid>
    </source>
</reference>
<dbReference type="Proteomes" id="UP000464787">
    <property type="component" value="Plasmid unnamed1"/>
</dbReference>
<organism evidence="1 2">
    <name type="scientific">Xylophilus rhododendri</name>
    <dbReference type="NCBI Taxonomy" id="2697032"/>
    <lineage>
        <taxon>Bacteria</taxon>
        <taxon>Pseudomonadati</taxon>
        <taxon>Pseudomonadota</taxon>
        <taxon>Betaproteobacteria</taxon>
        <taxon>Burkholderiales</taxon>
        <taxon>Xylophilus</taxon>
    </lineage>
</organism>
<dbReference type="KEGG" id="xyk:GT347_27225"/>
<evidence type="ECO:0000313" key="1">
    <source>
        <dbReference type="EMBL" id="QHJ01751.1"/>
    </source>
</evidence>
<protein>
    <submittedName>
        <fullName evidence="1">Uncharacterized protein</fullName>
    </submittedName>
</protein>
<proteinExistence type="predicted"/>
<dbReference type="EMBL" id="CP047651">
    <property type="protein sequence ID" value="QHJ01751.1"/>
    <property type="molecule type" value="Genomic_DNA"/>
</dbReference>
<sequence>MTLNFLLHACHKNSRFIKKLKFIPPLVTFFVCAAATAQTCDALIQHGLRNITTSFSSEATAALQYFRHCQKNLDTMDSSRLAEAEVDIFGEGRGGGSYNEQQRRSSLQEWCTANRATAQRNQSSFQNSQVLYQGGLDAWNQCNALKIKGVQVAPKISADNDTVDIGVSFRAGVVGYYLLTGIQAEGYACKTSSPDGKKVTFPSRIEQLAFSVNCRRNPAKKETLGNETYLRKTRGVITIQTSDEPVQLFFPEEFQPTLPAAQATRILKMLPKAEPPVGTVLASTFTESQFFSDVNIPADATKWIPADGRLLPPGSIYEKITGKNAAPDLRWERDARVIVGTASGQANSGENVRAFAVGAPPEATWLWTVGLRDIAGNRPNNDYEQSEDQFQVFADSDGVITAQGRTLNWKHGAWGSWKAGTANVVGIATRKRDHLFYYVKIN</sequence>
<dbReference type="AlphaFoldDB" id="A0A857JCL5"/>
<name>A0A857JCL5_9BURK</name>
<evidence type="ECO:0000313" key="2">
    <source>
        <dbReference type="Proteomes" id="UP000464787"/>
    </source>
</evidence>
<dbReference type="RefSeq" id="WP_160555559.1">
    <property type="nucleotide sequence ID" value="NZ_CP047651.1"/>
</dbReference>
<gene>
    <name evidence="1" type="ORF">GT347_27225</name>
</gene>
<keyword evidence="2" id="KW-1185">Reference proteome</keyword>
<geneLocation type="plasmid" evidence="1 2">
    <name>unnamed1</name>
</geneLocation>